<accession>A0ABY6Z197</accession>
<keyword evidence="7 9" id="KW-0573">Peptidoglycan synthesis</keyword>
<evidence type="ECO:0000256" key="8">
    <source>
        <dbReference type="ARBA" id="ARBA00023316"/>
    </source>
</evidence>
<proteinExistence type="inferred from homology"/>
<name>A0ABY6Z197_9BACL</name>
<organism evidence="11 12">
    <name type="scientific">Alicyclobacillus dauci</name>
    <dbReference type="NCBI Taxonomy" id="1475485"/>
    <lineage>
        <taxon>Bacteria</taxon>
        <taxon>Bacillati</taxon>
        <taxon>Bacillota</taxon>
        <taxon>Bacilli</taxon>
        <taxon>Bacillales</taxon>
        <taxon>Alicyclobacillaceae</taxon>
        <taxon>Alicyclobacillus</taxon>
    </lineage>
</organism>
<dbReference type="CDD" id="cd16913">
    <property type="entry name" value="YkuD_like"/>
    <property type="match status" value="1"/>
</dbReference>
<keyword evidence="4" id="KW-0808">Transferase</keyword>
<evidence type="ECO:0000256" key="2">
    <source>
        <dbReference type="ARBA" id="ARBA00005992"/>
    </source>
</evidence>
<dbReference type="PANTHER" id="PTHR30582:SF24">
    <property type="entry name" value="L,D-TRANSPEPTIDASE ERFK_SRFK-RELATED"/>
    <property type="match status" value="1"/>
</dbReference>
<dbReference type="Pfam" id="PF03734">
    <property type="entry name" value="YkuD"/>
    <property type="match status" value="1"/>
</dbReference>
<comment type="similarity">
    <text evidence="2">Belongs to the YkuD family.</text>
</comment>
<dbReference type="InterPro" id="IPR005490">
    <property type="entry name" value="LD_TPept_cat_dom"/>
</dbReference>
<dbReference type="PROSITE" id="PS52029">
    <property type="entry name" value="LD_TPASE"/>
    <property type="match status" value="1"/>
</dbReference>
<keyword evidence="12" id="KW-1185">Reference proteome</keyword>
<dbReference type="RefSeq" id="WP_268044022.1">
    <property type="nucleotide sequence ID" value="NZ_CP104064.1"/>
</dbReference>
<dbReference type="Gene3D" id="2.40.440.10">
    <property type="entry name" value="L,D-transpeptidase catalytic domain-like"/>
    <property type="match status" value="1"/>
</dbReference>
<keyword evidence="3" id="KW-0328">Glycosyltransferase</keyword>
<evidence type="ECO:0000256" key="6">
    <source>
        <dbReference type="ARBA" id="ARBA00022960"/>
    </source>
</evidence>
<evidence type="ECO:0000256" key="1">
    <source>
        <dbReference type="ARBA" id="ARBA00004752"/>
    </source>
</evidence>
<dbReference type="SUPFAM" id="SSF141523">
    <property type="entry name" value="L,D-transpeptidase catalytic domain-like"/>
    <property type="match status" value="1"/>
</dbReference>
<dbReference type="InterPro" id="IPR050979">
    <property type="entry name" value="LD-transpeptidase"/>
</dbReference>
<evidence type="ECO:0000256" key="5">
    <source>
        <dbReference type="ARBA" id="ARBA00022801"/>
    </source>
</evidence>
<dbReference type="PANTHER" id="PTHR30582">
    <property type="entry name" value="L,D-TRANSPEPTIDASE"/>
    <property type="match status" value="1"/>
</dbReference>
<protein>
    <submittedName>
        <fullName evidence="11">L,D-transpeptidase</fullName>
    </submittedName>
</protein>
<evidence type="ECO:0000256" key="4">
    <source>
        <dbReference type="ARBA" id="ARBA00022679"/>
    </source>
</evidence>
<evidence type="ECO:0000256" key="7">
    <source>
        <dbReference type="ARBA" id="ARBA00022984"/>
    </source>
</evidence>
<comment type="pathway">
    <text evidence="1 9">Cell wall biogenesis; peptidoglycan biosynthesis.</text>
</comment>
<evidence type="ECO:0000313" key="11">
    <source>
        <dbReference type="EMBL" id="WAH36657.1"/>
    </source>
</evidence>
<feature type="active site" description="Proton donor/acceptor" evidence="9">
    <location>
        <position position="71"/>
    </location>
</feature>
<evidence type="ECO:0000256" key="9">
    <source>
        <dbReference type="PROSITE-ProRule" id="PRU01373"/>
    </source>
</evidence>
<feature type="active site" description="Nucleophile" evidence="9">
    <location>
        <position position="87"/>
    </location>
</feature>
<dbReference type="InterPro" id="IPR038063">
    <property type="entry name" value="Transpep_catalytic_dom"/>
</dbReference>
<reference evidence="11" key="1">
    <citation type="submission" date="2022-08" db="EMBL/GenBank/DDBJ databases">
        <title>Alicyclobacillus dauci DSM2870, complete genome.</title>
        <authorList>
            <person name="Wang Q."/>
            <person name="Cai R."/>
            <person name="Wang Z."/>
        </authorList>
    </citation>
    <scope>NUCLEOTIDE SEQUENCE</scope>
    <source>
        <strain evidence="11">DSM 28700</strain>
    </source>
</reference>
<feature type="domain" description="L,D-TPase catalytic" evidence="10">
    <location>
        <begin position="4"/>
        <end position="111"/>
    </location>
</feature>
<sequence>MAQKRIIIDLSDRKLHLLSGNVVLKSYPIGIGRVLSQTPAGEYTIVNRQANPGGPYGAYWLGLSRPHYGIHGTNRPESIGRRVSKGCVRMHNRDVLDLEKQVDIGTRVTIRN</sequence>
<evidence type="ECO:0000256" key="3">
    <source>
        <dbReference type="ARBA" id="ARBA00022676"/>
    </source>
</evidence>
<gene>
    <name evidence="11" type="ORF">NZD86_21185</name>
</gene>
<dbReference type="EMBL" id="CP104064">
    <property type="protein sequence ID" value="WAH36657.1"/>
    <property type="molecule type" value="Genomic_DNA"/>
</dbReference>
<keyword evidence="5" id="KW-0378">Hydrolase</keyword>
<evidence type="ECO:0000259" key="10">
    <source>
        <dbReference type="PROSITE" id="PS52029"/>
    </source>
</evidence>
<evidence type="ECO:0000313" key="12">
    <source>
        <dbReference type="Proteomes" id="UP001164803"/>
    </source>
</evidence>
<keyword evidence="6 9" id="KW-0133">Cell shape</keyword>
<dbReference type="Proteomes" id="UP001164803">
    <property type="component" value="Chromosome"/>
</dbReference>
<keyword evidence="8 9" id="KW-0961">Cell wall biogenesis/degradation</keyword>